<dbReference type="AlphaFoldDB" id="A0A1I7SD06"/>
<proteinExistence type="predicted"/>
<name>A0A1I7SD06_BURXY</name>
<reference evidence="2" key="1">
    <citation type="submission" date="2016-11" db="UniProtKB">
        <authorList>
            <consortium name="WormBaseParasite"/>
        </authorList>
    </citation>
    <scope>IDENTIFICATION</scope>
</reference>
<organism evidence="1 2">
    <name type="scientific">Bursaphelenchus xylophilus</name>
    <name type="common">Pinewood nematode worm</name>
    <name type="synonym">Aphelenchoides xylophilus</name>
    <dbReference type="NCBI Taxonomy" id="6326"/>
    <lineage>
        <taxon>Eukaryota</taxon>
        <taxon>Metazoa</taxon>
        <taxon>Ecdysozoa</taxon>
        <taxon>Nematoda</taxon>
        <taxon>Chromadorea</taxon>
        <taxon>Rhabditida</taxon>
        <taxon>Tylenchina</taxon>
        <taxon>Tylenchomorpha</taxon>
        <taxon>Aphelenchoidea</taxon>
        <taxon>Aphelenchoididae</taxon>
        <taxon>Bursaphelenchus</taxon>
    </lineage>
</organism>
<dbReference type="Proteomes" id="UP000095284">
    <property type="component" value="Unplaced"/>
</dbReference>
<protein>
    <submittedName>
        <fullName evidence="2">RING-type domain-containing protein</fullName>
    </submittedName>
</protein>
<sequence>MSSPMVPDSSVEEMKAFLAANMDYLPSRPFDHDQHRRNVEKMIEIMDEIEEIMPIILDPGMMHPEDDVNTIMNVFGNMIGEYNKMFLDLVNSTQREVKIENDVCHVCLEDEAKDPMYCLQCLKVVGCATCIAELVSHHGIFVKCLNCQRKSCVDNPLFFPAKL</sequence>
<evidence type="ECO:0000313" key="1">
    <source>
        <dbReference type="Proteomes" id="UP000095284"/>
    </source>
</evidence>
<dbReference type="WBParaSite" id="BXY_1091000.1">
    <property type="protein sequence ID" value="BXY_1091000.1"/>
    <property type="gene ID" value="BXY_1091000"/>
</dbReference>
<evidence type="ECO:0000313" key="2">
    <source>
        <dbReference type="WBParaSite" id="BXY_1091000.1"/>
    </source>
</evidence>
<accession>A0A1I7SD06</accession>